<comment type="caution">
    <text evidence="2">The sequence shown here is derived from an EMBL/GenBank/DDBJ whole genome shotgun (WGS) entry which is preliminary data.</text>
</comment>
<dbReference type="Proteomes" id="UP000176512">
    <property type="component" value="Unassembled WGS sequence"/>
</dbReference>
<evidence type="ECO:0000313" key="3">
    <source>
        <dbReference type="Proteomes" id="UP000176512"/>
    </source>
</evidence>
<protein>
    <recommendedName>
        <fullName evidence="1">Erythromycin biosynthesis protein CIII-like C-terminal domain-containing protein</fullName>
    </recommendedName>
</protein>
<organism evidence="2 3">
    <name type="scientific">Candidatus Buchananbacteria bacterium RIFCSPLOWO2_01_FULL_46_12</name>
    <dbReference type="NCBI Taxonomy" id="1797546"/>
    <lineage>
        <taxon>Bacteria</taxon>
        <taxon>Candidatus Buchananiibacteriota</taxon>
    </lineage>
</organism>
<reference evidence="2 3" key="1">
    <citation type="journal article" date="2016" name="Nat. Commun.">
        <title>Thousands of microbial genomes shed light on interconnected biogeochemical processes in an aquifer system.</title>
        <authorList>
            <person name="Anantharaman K."/>
            <person name="Brown C.T."/>
            <person name="Hug L.A."/>
            <person name="Sharon I."/>
            <person name="Castelle C.J."/>
            <person name="Probst A.J."/>
            <person name="Thomas B.C."/>
            <person name="Singh A."/>
            <person name="Wilkins M.J."/>
            <person name="Karaoz U."/>
            <person name="Brodie E.L."/>
            <person name="Williams K.H."/>
            <person name="Hubbard S.S."/>
            <person name="Banfield J.F."/>
        </authorList>
    </citation>
    <scope>NUCLEOTIDE SEQUENCE [LARGE SCALE GENOMIC DNA]</scope>
</reference>
<dbReference type="GO" id="GO:0016757">
    <property type="term" value="F:glycosyltransferase activity"/>
    <property type="evidence" value="ECO:0007669"/>
    <property type="project" value="TreeGrafter"/>
</dbReference>
<dbReference type="PANTHER" id="PTHR21015">
    <property type="entry name" value="UDP-N-ACETYLGLUCOSAMINE--N-ACETYLMURAMYL-(PENTAPEPTIDE) PYROPHOSPHORYL-UNDECAPRENOL N-ACETYLGLUCOSAMINE TRANSFERASE 1"/>
    <property type="match status" value="1"/>
</dbReference>
<accession>A0A1G1YQC2</accession>
<dbReference type="InterPro" id="IPR010610">
    <property type="entry name" value="EryCIII-like_C"/>
</dbReference>
<sequence>MNALTKKKVYFLLSAGWGPVVRALPIANQLKEKGIKTYFHVAGKVADVMIRAGHEQVSPDRFPQKGNPKRDWWTLDQLLADFGWHDRDFVHNRFAAYRKAIEAVKPDALVVDFNTAAMLAARSLRIPTAAIVQSCFHPARQKPYIIWWQQPPDNLPTITPLLNEILEHYGASLVSSAEELQIGDVTVIPSFPEFDPLLSVDDSTHYVGPILGNDVGHDAGPEFSQADKLAVVYPGRPHDMGGESGALIMRNVVPALVQLGMDAIVSRGEFDYPEYNQPRQGVVFSSWVSLPTLDSRCVLIVHHGGHGACLSGVQLGIPGLVIPTFAERAYNARNLESLGCAISLSPENLSPEAVAEKLSLLQTNSGYTQKAIGWRQELANRNYGGADKVA</sequence>
<dbReference type="Pfam" id="PF06722">
    <property type="entry name" value="EryCIII-like_C"/>
    <property type="match status" value="1"/>
</dbReference>
<name>A0A1G1YQC2_9BACT</name>
<feature type="domain" description="Erythromycin biosynthesis protein CIII-like C-terminal" evidence="1">
    <location>
        <begin position="257"/>
        <end position="380"/>
    </location>
</feature>
<evidence type="ECO:0000313" key="2">
    <source>
        <dbReference type="EMBL" id="OGY54548.1"/>
    </source>
</evidence>
<dbReference type="SUPFAM" id="SSF53756">
    <property type="entry name" value="UDP-Glycosyltransferase/glycogen phosphorylase"/>
    <property type="match status" value="1"/>
</dbReference>
<evidence type="ECO:0000259" key="1">
    <source>
        <dbReference type="Pfam" id="PF06722"/>
    </source>
</evidence>
<dbReference type="AlphaFoldDB" id="A0A1G1YQC2"/>
<gene>
    <name evidence="2" type="ORF">A3A24_01150</name>
</gene>
<dbReference type="PANTHER" id="PTHR21015:SF22">
    <property type="entry name" value="GLYCOSYLTRANSFERASE"/>
    <property type="match status" value="1"/>
</dbReference>
<dbReference type="Gene3D" id="3.40.50.2000">
    <property type="entry name" value="Glycogen Phosphorylase B"/>
    <property type="match status" value="2"/>
</dbReference>
<proteinExistence type="predicted"/>
<dbReference type="EMBL" id="MHIP01000028">
    <property type="protein sequence ID" value="OGY54548.1"/>
    <property type="molecule type" value="Genomic_DNA"/>
</dbReference>
<feature type="non-terminal residue" evidence="2">
    <location>
        <position position="390"/>
    </location>
</feature>